<keyword evidence="3" id="KW-1185">Reference proteome</keyword>
<proteinExistence type="predicted"/>
<evidence type="ECO:0000313" key="2">
    <source>
        <dbReference type="EMBL" id="KAG7368671.1"/>
    </source>
</evidence>
<reference evidence="2" key="1">
    <citation type="journal article" date="2021" name="Sci. Rep.">
        <title>Diploid genomic architecture of Nitzschia inconspicua, an elite biomass production diatom.</title>
        <authorList>
            <person name="Oliver A."/>
            <person name="Podell S."/>
            <person name="Pinowska A."/>
            <person name="Traller J.C."/>
            <person name="Smith S.R."/>
            <person name="McClure R."/>
            <person name="Beliaev A."/>
            <person name="Bohutskyi P."/>
            <person name="Hill E.A."/>
            <person name="Rabines A."/>
            <person name="Zheng H."/>
            <person name="Allen L.Z."/>
            <person name="Kuo A."/>
            <person name="Grigoriev I.V."/>
            <person name="Allen A.E."/>
            <person name="Hazlebeck D."/>
            <person name="Allen E.E."/>
        </authorList>
    </citation>
    <scope>NUCLEOTIDE SEQUENCE</scope>
    <source>
        <strain evidence="2">Hildebrandi</strain>
    </source>
</reference>
<reference evidence="2" key="2">
    <citation type="submission" date="2021-04" db="EMBL/GenBank/DDBJ databases">
        <authorList>
            <person name="Podell S."/>
        </authorList>
    </citation>
    <scope>NUCLEOTIDE SEQUENCE</scope>
    <source>
        <strain evidence="2">Hildebrandi</strain>
    </source>
</reference>
<feature type="compositionally biased region" description="Basic and acidic residues" evidence="1">
    <location>
        <begin position="39"/>
        <end position="48"/>
    </location>
</feature>
<sequence length="166" mass="18470">MWGDKIKATKPGDPSRVTYRQRMSQAENINIEATSTSPKTKDQPETKPKPTIQTNALSAETEDSSSLLCSSSSSGGGSSRTTKPVSSLSVGEDLYLGDLMQQKYDRDLVRQEKLMDDAVEMYRAAVAEGAPESEALCLQFLKELKETRIDKYREEDKVQDELVVKE</sequence>
<feature type="compositionally biased region" description="Low complexity" evidence="1">
    <location>
        <begin position="64"/>
        <end position="73"/>
    </location>
</feature>
<feature type="region of interest" description="Disordered" evidence="1">
    <location>
        <begin position="1"/>
        <end position="87"/>
    </location>
</feature>
<dbReference type="EMBL" id="JAGRRH010000006">
    <property type="protein sequence ID" value="KAG7368671.1"/>
    <property type="molecule type" value="Genomic_DNA"/>
</dbReference>
<dbReference type="AlphaFoldDB" id="A0A9K3LY05"/>
<evidence type="ECO:0000256" key="1">
    <source>
        <dbReference type="SAM" id="MobiDB-lite"/>
    </source>
</evidence>
<accession>A0A9K3LY05</accession>
<dbReference type="Proteomes" id="UP000693970">
    <property type="component" value="Unassembled WGS sequence"/>
</dbReference>
<organism evidence="2 3">
    <name type="scientific">Nitzschia inconspicua</name>
    <dbReference type="NCBI Taxonomy" id="303405"/>
    <lineage>
        <taxon>Eukaryota</taxon>
        <taxon>Sar</taxon>
        <taxon>Stramenopiles</taxon>
        <taxon>Ochrophyta</taxon>
        <taxon>Bacillariophyta</taxon>
        <taxon>Bacillariophyceae</taxon>
        <taxon>Bacillariophycidae</taxon>
        <taxon>Bacillariales</taxon>
        <taxon>Bacillariaceae</taxon>
        <taxon>Nitzschia</taxon>
    </lineage>
</organism>
<evidence type="ECO:0000313" key="3">
    <source>
        <dbReference type="Proteomes" id="UP000693970"/>
    </source>
</evidence>
<gene>
    <name evidence="2" type="ORF">IV203_031414</name>
</gene>
<comment type="caution">
    <text evidence="2">The sequence shown here is derived from an EMBL/GenBank/DDBJ whole genome shotgun (WGS) entry which is preliminary data.</text>
</comment>
<name>A0A9K3LY05_9STRA</name>
<feature type="compositionally biased region" description="Polar residues" evidence="1">
    <location>
        <begin position="21"/>
        <end position="38"/>
    </location>
</feature>
<protein>
    <submittedName>
        <fullName evidence="2">Uncharacterized protein</fullName>
    </submittedName>
</protein>